<dbReference type="OrthoDB" id="5492415at2"/>
<evidence type="ECO:0000256" key="4">
    <source>
        <dbReference type="SAM" id="Phobius"/>
    </source>
</evidence>
<keyword evidence="4" id="KW-1133">Transmembrane helix</keyword>
<organism evidence="6 7">
    <name type="scientific">Chitinophaga pinensis (strain ATCC 43595 / DSM 2588 / LMG 13176 / NBRC 15968 / NCIMB 11800 / UQM 2034)</name>
    <dbReference type="NCBI Taxonomy" id="485918"/>
    <lineage>
        <taxon>Bacteria</taxon>
        <taxon>Pseudomonadati</taxon>
        <taxon>Bacteroidota</taxon>
        <taxon>Chitinophagia</taxon>
        <taxon>Chitinophagales</taxon>
        <taxon>Chitinophagaceae</taxon>
        <taxon>Chitinophaga</taxon>
    </lineage>
</organism>
<name>A0A979G6A3_CHIPD</name>
<feature type="transmembrane region" description="Helical" evidence="4">
    <location>
        <begin position="87"/>
        <end position="105"/>
    </location>
</feature>
<dbReference type="EMBL" id="CP001699">
    <property type="protein sequence ID" value="ACU61606.1"/>
    <property type="molecule type" value="Genomic_DNA"/>
</dbReference>
<evidence type="ECO:0000313" key="7">
    <source>
        <dbReference type="Proteomes" id="UP000002215"/>
    </source>
</evidence>
<feature type="transmembrane region" description="Helical" evidence="4">
    <location>
        <begin position="145"/>
        <end position="166"/>
    </location>
</feature>
<keyword evidence="3" id="KW-0804">Transcription</keyword>
<evidence type="ECO:0000259" key="5">
    <source>
        <dbReference type="PROSITE" id="PS01124"/>
    </source>
</evidence>
<keyword evidence="2" id="KW-0238">DNA-binding</keyword>
<protein>
    <submittedName>
        <fullName evidence="6">Transcriptional regulator, AraC family</fullName>
    </submittedName>
</protein>
<feature type="transmembrane region" description="Helical" evidence="4">
    <location>
        <begin position="187"/>
        <end position="205"/>
    </location>
</feature>
<feature type="transmembrane region" description="Helical" evidence="4">
    <location>
        <begin position="57"/>
        <end position="75"/>
    </location>
</feature>
<feature type="transmembrane region" description="Helical" evidence="4">
    <location>
        <begin position="117"/>
        <end position="139"/>
    </location>
</feature>
<dbReference type="AlphaFoldDB" id="A0A979G6A3"/>
<keyword evidence="1" id="KW-0805">Transcription regulation</keyword>
<dbReference type="PANTHER" id="PTHR43280">
    <property type="entry name" value="ARAC-FAMILY TRANSCRIPTIONAL REGULATOR"/>
    <property type="match status" value="1"/>
</dbReference>
<dbReference type="GO" id="GO:0043565">
    <property type="term" value="F:sequence-specific DNA binding"/>
    <property type="evidence" value="ECO:0007669"/>
    <property type="project" value="InterPro"/>
</dbReference>
<dbReference type="PROSITE" id="PS01124">
    <property type="entry name" value="HTH_ARAC_FAMILY_2"/>
    <property type="match status" value="1"/>
</dbReference>
<dbReference type="Pfam" id="PF12833">
    <property type="entry name" value="HTH_18"/>
    <property type="match status" value="1"/>
</dbReference>
<keyword evidence="4" id="KW-0812">Transmembrane</keyword>
<keyword evidence="4" id="KW-0472">Membrane</keyword>
<gene>
    <name evidence="6" type="ordered locus">Cpin_4147</name>
</gene>
<dbReference type="PANTHER" id="PTHR43280:SF29">
    <property type="entry name" value="ARAC-FAMILY TRANSCRIPTIONAL REGULATOR"/>
    <property type="match status" value="1"/>
</dbReference>
<dbReference type="KEGG" id="cpi:Cpin_4147"/>
<dbReference type="GO" id="GO:0003700">
    <property type="term" value="F:DNA-binding transcription factor activity"/>
    <property type="evidence" value="ECO:0007669"/>
    <property type="project" value="InterPro"/>
</dbReference>
<feature type="transmembrane region" description="Helical" evidence="4">
    <location>
        <begin position="225"/>
        <end position="242"/>
    </location>
</feature>
<evidence type="ECO:0000256" key="2">
    <source>
        <dbReference type="ARBA" id="ARBA00023125"/>
    </source>
</evidence>
<reference evidence="7" key="1">
    <citation type="submission" date="2009-08" db="EMBL/GenBank/DDBJ databases">
        <title>The complete genome of Chitinophaga pinensis DSM 2588.</title>
        <authorList>
            <consortium name="US DOE Joint Genome Institute (JGI-PGF)"/>
            <person name="Lucas S."/>
            <person name="Copeland A."/>
            <person name="Lapidus A."/>
            <person name="Glavina del Rio T."/>
            <person name="Dalin E."/>
            <person name="Tice H."/>
            <person name="Bruce D."/>
            <person name="Goodwin L."/>
            <person name="Pitluck S."/>
            <person name="Kyrpides N."/>
            <person name="Mavromatis K."/>
            <person name="Ivanova N."/>
            <person name="Mikhailova N."/>
            <person name="Sims D."/>
            <person name="Meinche L."/>
            <person name="Brettin T."/>
            <person name="Detter J.C."/>
            <person name="Han C."/>
            <person name="Larimer F."/>
            <person name="Land M."/>
            <person name="Hauser L."/>
            <person name="Markowitz V."/>
            <person name="Cheng J.-F."/>
            <person name="Hugenholtz P."/>
            <person name="Woyke T."/>
            <person name="Wu D."/>
            <person name="Spring S."/>
            <person name="Klenk H.-P."/>
            <person name="Eisen J.A."/>
        </authorList>
    </citation>
    <scope>NUCLEOTIDE SEQUENCE [LARGE SCALE GENOMIC DNA]</scope>
    <source>
        <strain evidence="7">ATCC 43595 / DSM 2588 / LMG 13176 / NBRC 15968 / NCIMB 11800 / UQM 2034</strain>
    </source>
</reference>
<evidence type="ECO:0000256" key="3">
    <source>
        <dbReference type="ARBA" id="ARBA00023163"/>
    </source>
</evidence>
<dbReference type="Proteomes" id="UP000002215">
    <property type="component" value="Chromosome"/>
</dbReference>
<proteinExistence type="predicted"/>
<dbReference type="SMART" id="SM00342">
    <property type="entry name" value="HTH_ARAC"/>
    <property type="match status" value="1"/>
</dbReference>
<evidence type="ECO:0000256" key="1">
    <source>
        <dbReference type="ARBA" id="ARBA00023015"/>
    </source>
</evidence>
<accession>A0A979G6A3</accession>
<feature type="domain" description="HTH araC/xylS-type" evidence="5">
    <location>
        <begin position="319"/>
        <end position="429"/>
    </location>
</feature>
<sequence>MFGTGFHQDNIVITLFLYFSNTSTHMIYVIAIGTFQAFTAVLLLWTNRLKSKADALLILLLLCIAAHLATKFYIYTVVSDAHIRLQMNTFIGFCYGPLLYLYTLKNKDESFIPASRWYVFIPFILGAIGYLTVVCVLEFSLQAGYAALLVYNQISTWTMLAAGAFFPMLTLRVARKNLRNKPQELQLIEWISYCLLAITVVSLIFQGINALHLLGYQDQIFCRDIIYSILLVVCFIIIRYKYVAVVPPAMYVETVVIPAIQEEIPAEKANVIDIPEAVMEIEPLPAHVAIVQDSAIDDEDISAQSSPVRRTQLSITEHREIMDKLEQHLQRTRIFTDADLNMDKLAGSVGISKYHLSEALNSYASKSFYQFINEMRIERAIQQMQFMSSRALPVNVLTLAFDCGFKAKSSFNQYFKKITGLTPTAYLRSVAEMRTETL</sequence>
<dbReference type="Gene3D" id="1.10.10.60">
    <property type="entry name" value="Homeodomain-like"/>
    <property type="match status" value="1"/>
</dbReference>
<evidence type="ECO:0000313" key="6">
    <source>
        <dbReference type="EMBL" id="ACU61606.1"/>
    </source>
</evidence>
<feature type="transmembrane region" description="Helical" evidence="4">
    <location>
        <begin position="25"/>
        <end position="45"/>
    </location>
</feature>
<dbReference type="InterPro" id="IPR018060">
    <property type="entry name" value="HTH_AraC"/>
</dbReference>
<dbReference type="InterPro" id="IPR009057">
    <property type="entry name" value="Homeodomain-like_sf"/>
</dbReference>
<dbReference type="SUPFAM" id="SSF46689">
    <property type="entry name" value="Homeodomain-like"/>
    <property type="match status" value="1"/>
</dbReference>
<reference evidence="6 7" key="2">
    <citation type="journal article" date="2010" name="Stand. Genomic Sci.">
        <title>Complete genome sequence of Chitinophaga pinensis type strain (UQM 2034).</title>
        <authorList>
            <person name="Glavina Del Rio T."/>
            <person name="Abt B."/>
            <person name="Spring S."/>
            <person name="Lapidus A."/>
            <person name="Nolan M."/>
            <person name="Tice H."/>
            <person name="Copeland A."/>
            <person name="Cheng J.F."/>
            <person name="Chen F."/>
            <person name="Bruce D."/>
            <person name="Goodwin L."/>
            <person name="Pitluck S."/>
            <person name="Ivanova N."/>
            <person name="Mavromatis K."/>
            <person name="Mikhailova N."/>
            <person name="Pati A."/>
            <person name="Chen A."/>
            <person name="Palaniappan K."/>
            <person name="Land M."/>
            <person name="Hauser L."/>
            <person name="Chang Y.J."/>
            <person name="Jeffries C.D."/>
            <person name="Chain P."/>
            <person name="Saunders E."/>
            <person name="Detter J.C."/>
            <person name="Brettin T."/>
            <person name="Rohde M."/>
            <person name="Goker M."/>
            <person name="Bristow J."/>
            <person name="Eisen J.A."/>
            <person name="Markowitz V."/>
            <person name="Hugenholtz P."/>
            <person name="Kyrpides N.C."/>
            <person name="Klenk H.P."/>
            <person name="Lucas S."/>
        </authorList>
    </citation>
    <scope>NUCLEOTIDE SEQUENCE [LARGE SCALE GENOMIC DNA]</scope>
    <source>
        <strain evidence="7">ATCC 43595 / DSM 2588 / LMG 13176 / NBRC 15968 / NCIMB 11800 / UQM 2034</strain>
    </source>
</reference>